<gene>
    <name evidence="1" type="ORF">NDU88_005596</name>
</gene>
<dbReference type="EMBL" id="JANPWB010000007">
    <property type="protein sequence ID" value="KAJ1173770.1"/>
    <property type="molecule type" value="Genomic_DNA"/>
</dbReference>
<dbReference type="AlphaFoldDB" id="A0AAV7TB31"/>
<comment type="caution">
    <text evidence="1">The sequence shown here is derived from an EMBL/GenBank/DDBJ whole genome shotgun (WGS) entry which is preliminary data.</text>
</comment>
<organism evidence="1 2">
    <name type="scientific">Pleurodeles waltl</name>
    <name type="common">Iberian ribbed newt</name>
    <dbReference type="NCBI Taxonomy" id="8319"/>
    <lineage>
        <taxon>Eukaryota</taxon>
        <taxon>Metazoa</taxon>
        <taxon>Chordata</taxon>
        <taxon>Craniata</taxon>
        <taxon>Vertebrata</taxon>
        <taxon>Euteleostomi</taxon>
        <taxon>Amphibia</taxon>
        <taxon>Batrachia</taxon>
        <taxon>Caudata</taxon>
        <taxon>Salamandroidea</taxon>
        <taxon>Salamandridae</taxon>
        <taxon>Pleurodelinae</taxon>
        <taxon>Pleurodeles</taxon>
    </lineage>
</organism>
<evidence type="ECO:0000313" key="2">
    <source>
        <dbReference type="Proteomes" id="UP001066276"/>
    </source>
</evidence>
<proteinExistence type="predicted"/>
<accession>A0AAV7TB31</accession>
<keyword evidence="2" id="KW-1185">Reference proteome</keyword>
<evidence type="ECO:0000313" key="1">
    <source>
        <dbReference type="EMBL" id="KAJ1173770.1"/>
    </source>
</evidence>
<dbReference type="Proteomes" id="UP001066276">
    <property type="component" value="Chromosome 4_1"/>
</dbReference>
<protein>
    <submittedName>
        <fullName evidence="1">Uncharacterized protein</fullName>
    </submittedName>
</protein>
<sequence length="106" mass="11725">MTPDEVSRVNQSAQIRQSDFRVDGYNCLPISVLRIVAGTRPWGRFTTGDRTALKVSRIENSMSSVTKHEASTVNGLDVGSYHRYWLADLAEAAVEFAEHSRAGKAL</sequence>
<reference evidence="1" key="1">
    <citation type="journal article" date="2022" name="bioRxiv">
        <title>Sequencing and chromosome-scale assembly of the giantPleurodeles waltlgenome.</title>
        <authorList>
            <person name="Brown T."/>
            <person name="Elewa A."/>
            <person name="Iarovenko S."/>
            <person name="Subramanian E."/>
            <person name="Araus A.J."/>
            <person name="Petzold A."/>
            <person name="Susuki M."/>
            <person name="Suzuki K.-i.T."/>
            <person name="Hayashi T."/>
            <person name="Toyoda A."/>
            <person name="Oliveira C."/>
            <person name="Osipova E."/>
            <person name="Leigh N.D."/>
            <person name="Simon A."/>
            <person name="Yun M.H."/>
        </authorList>
    </citation>
    <scope>NUCLEOTIDE SEQUENCE</scope>
    <source>
        <strain evidence="1">20211129_DDA</strain>
        <tissue evidence="1">Liver</tissue>
    </source>
</reference>
<name>A0AAV7TB31_PLEWA</name>